<sequence>MLHSPAVCMYVRPKKVDMDMGRCGYGYGHSQLWIWISPQLMMDMDTCTAAAALKRACNRASTKNSTGASDTGAAVRCCPVLCCNADALHHALRDRLQPQPSLTSDKQLIAYDDRRWMDVSMASKHTSVHRPQQAVSASIFGSNPAMTRMKQIRLTLRCFLHGQW</sequence>
<accession>A0A2T3ZPN5</accession>
<reference evidence="1 2" key="1">
    <citation type="submission" date="2016-07" db="EMBL/GenBank/DDBJ databases">
        <title>Multiple horizontal gene transfer events from other fungi enriched the ability of initially mycotrophic Trichoderma (Ascomycota) to feed on dead plant biomass.</title>
        <authorList>
            <consortium name="DOE Joint Genome Institute"/>
            <person name="Aerts A."/>
            <person name="Atanasova L."/>
            <person name="Chenthamara K."/>
            <person name="Zhang J."/>
            <person name="Grujic M."/>
            <person name="Henrissat B."/>
            <person name="Kuo A."/>
            <person name="Salamov A."/>
            <person name="Lipzen A."/>
            <person name="Labutti K."/>
            <person name="Barry K."/>
            <person name="Miao Y."/>
            <person name="Rahimi M.J."/>
            <person name="Shen Q."/>
            <person name="Grigoriev I.V."/>
            <person name="Kubicek C.P."/>
            <person name="Druzhinina I.S."/>
        </authorList>
    </citation>
    <scope>NUCLEOTIDE SEQUENCE [LARGE SCALE GENOMIC DNA]</scope>
    <source>
        <strain evidence="1 2">CBS 433.97</strain>
    </source>
</reference>
<dbReference type="AlphaFoldDB" id="A0A2T3ZPN5"/>
<name>A0A2T3ZPN5_TRIA4</name>
<keyword evidence="2" id="KW-1185">Reference proteome</keyword>
<evidence type="ECO:0000313" key="2">
    <source>
        <dbReference type="Proteomes" id="UP000240493"/>
    </source>
</evidence>
<dbReference type="Proteomes" id="UP000240493">
    <property type="component" value="Unassembled WGS sequence"/>
</dbReference>
<protein>
    <submittedName>
        <fullName evidence="1">Uncharacterized protein</fullName>
    </submittedName>
</protein>
<gene>
    <name evidence="1" type="ORF">M441DRAFT_223958</name>
</gene>
<evidence type="ECO:0000313" key="1">
    <source>
        <dbReference type="EMBL" id="PTB46766.1"/>
    </source>
</evidence>
<dbReference type="EMBL" id="KZ679256">
    <property type="protein sequence ID" value="PTB46766.1"/>
    <property type="molecule type" value="Genomic_DNA"/>
</dbReference>
<organism evidence="1 2">
    <name type="scientific">Trichoderma asperellum (strain ATCC 204424 / CBS 433.97 / NBRC 101777)</name>
    <dbReference type="NCBI Taxonomy" id="1042311"/>
    <lineage>
        <taxon>Eukaryota</taxon>
        <taxon>Fungi</taxon>
        <taxon>Dikarya</taxon>
        <taxon>Ascomycota</taxon>
        <taxon>Pezizomycotina</taxon>
        <taxon>Sordariomycetes</taxon>
        <taxon>Hypocreomycetidae</taxon>
        <taxon>Hypocreales</taxon>
        <taxon>Hypocreaceae</taxon>
        <taxon>Trichoderma</taxon>
    </lineage>
</organism>
<proteinExistence type="predicted"/>